<dbReference type="OrthoDB" id="6847108at2"/>
<dbReference type="AlphaFoldDB" id="A0A261UPK9"/>
<dbReference type="Proteomes" id="UP000215767">
    <property type="component" value="Unassembled WGS sequence"/>
</dbReference>
<evidence type="ECO:0000313" key="1">
    <source>
        <dbReference type="EMBL" id="OZI63575.1"/>
    </source>
</evidence>
<accession>A0A261UPK9</accession>
<evidence type="ECO:0008006" key="3">
    <source>
        <dbReference type="Google" id="ProtNLM"/>
    </source>
</evidence>
<proteinExistence type="predicted"/>
<dbReference type="NCBIfam" id="TIGR04099">
    <property type="entry name" value="biosn_Pnap_2097"/>
    <property type="match status" value="1"/>
</dbReference>
<keyword evidence="2" id="KW-1185">Reference proteome</keyword>
<name>A0A261UPK9_9BORD</name>
<dbReference type="NCBIfam" id="TIGR04098">
    <property type="entry name" value="LnmK_bifunc"/>
    <property type="match status" value="1"/>
</dbReference>
<gene>
    <name evidence="1" type="ORF">CAL28_25020</name>
</gene>
<sequence>MPQLAYSGLSENWLLKECGDVHWERLAQAHGLPLPDFRDASGKRAYAAFTRVRVSEGALDRIAVNDAFHIDSGLAPAGHAQFFSRHLARGPSGRLARVEMLSAFVYRQARGDNRSVARAALTAVESWRPRAHSPGPDEAQDYAEAARVRRRIARDDRDARTAAAGPAGIPLEWRCSPCPDTDFNGASFLYFATFAALVDRAEWQFFRPFPLLAVTSRDVHYYGNVNLGEDVAVRCLEWTREPDGALAHRCGVFRATDGAWIAEVFTRKRPAAPLDSD</sequence>
<dbReference type="EMBL" id="NEVS01000004">
    <property type="protein sequence ID" value="OZI63575.1"/>
    <property type="molecule type" value="Genomic_DNA"/>
</dbReference>
<dbReference type="Gene3D" id="3.10.129.10">
    <property type="entry name" value="Hotdog Thioesterase"/>
    <property type="match status" value="1"/>
</dbReference>
<protein>
    <recommendedName>
        <fullName evidence="3">Biosynthetic protein, Pnap_2097 family</fullName>
    </recommendedName>
</protein>
<comment type="caution">
    <text evidence="1">The sequence shown here is derived from an EMBL/GenBank/DDBJ whole genome shotgun (WGS) entry which is preliminary data.</text>
</comment>
<reference evidence="2" key="1">
    <citation type="submission" date="2017-05" db="EMBL/GenBank/DDBJ databases">
        <title>Complete and WGS of Bordetella genogroups.</title>
        <authorList>
            <person name="Spilker T."/>
            <person name="Lipuma J."/>
        </authorList>
    </citation>
    <scope>NUCLEOTIDE SEQUENCE [LARGE SCALE GENOMIC DNA]</scope>
    <source>
        <strain evidence="2">AU8856</strain>
    </source>
</reference>
<dbReference type="InterPro" id="IPR024091">
    <property type="entry name" value="LnmK-like_bifun_acyl/decarbox"/>
</dbReference>
<organism evidence="1 2">
    <name type="scientific">Bordetella genomosp. 11</name>
    <dbReference type="NCBI Taxonomy" id="1416808"/>
    <lineage>
        <taxon>Bacteria</taxon>
        <taxon>Pseudomonadati</taxon>
        <taxon>Pseudomonadota</taxon>
        <taxon>Betaproteobacteria</taxon>
        <taxon>Burkholderiales</taxon>
        <taxon>Alcaligenaceae</taxon>
        <taxon>Bordetella</taxon>
    </lineage>
</organism>
<evidence type="ECO:0000313" key="2">
    <source>
        <dbReference type="Proteomes" id="UP000215767"/>
    </source>
</evidence>